<evidence type="ECO:0000256" key="1">
    <source>
        <dbReference type="ARBA" id="ARBA00004365"/>
    </source>
</evidence>
<dbReference type="InterPro" id="IPR010930">
    <property type="entry name" value="Flg_bb/hook_C_dom"/>
</dbReference>
<name>A0A4Q1HP16_9BURK</name>
<dbReference type="InterPro" id="IPR002371">
    <property type="entry name" value="FlgK"/>
</dbReference>
<dbReference type="PANTHER" id="PTHR30033">
    <property type="entry name" value="FLAGELLAR HOOK-ASSOCIATED PROTEIN 1"/>
    <property type="match status" value="1"/>
</dbReference>
<dbReference type="GO" id="GO:0005198">
    <property type="term" value="F:structural molecule activity"/>
    <property type="evidence" value="ECO:0007669"/>
    <property type="project" value="UniProtKB-UniRule"/>
</dbReference>
<comment type="similarity">
    <text evidence="3 7">Belongs to the flagella basal body rod proteins family.</text>
</comment>
<evidence type="ECO:0000256" key="5">
    <source>
        <dbReference type="ARBA" id="ARBA00022525"/>
    </source>
</evidence>
<feature type="domain" description="Flagellar hook-associated protein FlgK helical" evidence="10">
    <location>
        <begin position="91"/>
        <end position="333"/>
    </location>
</feature>
<keyword evidence="11" id="KW-0969">Cilium</keyword>
<dbReference type="SUPFAM" id="SSF64518">
    <property type="entry name" value="Phase 1 flagellin"/>
    <property type="match status" value="1"/>
</dbReference>
<keyword evidence="12" id="KW-1185">Reference proteome</keyword>
<evidence type="ECO:0000313" key="11">
    <source>
        <dbReference type="EMBL" id="RXN92557.1"/>
    </source>
</evidence>
<keyword evidence="6 7" id="KW-0975">Bacterial flagellum</keyword>
<keyword evidence="5 7" id="KW-0964">Secreted</keyword>
<dbReference type="PRINTS" id="PR01005">
    <property type="entry name" value="FLGHOOKAP1"/>
</dbReference>
<dbReference type="Pfam" id="PF06429">
    <property type="entry name" value="Flg_bbr_C"/>
    <property type="match status" value="1"/>
</dbReference>
<evidence type="ECO:0000259" key="8">
    <source>
        <dbReference type="Pfam" id="PF06429"/>
    </source>
</evidence>
<keyword evidence="11" id="KW-0282">Flagellum</keyword>
<feature type="domain" description="Flagellar basal-body/hook protein C-terminal" evidence="8">
    <location>
        <begin position="511"/>
        <end position="548"/>
    </location>
</feature>
<dbReference type="Pfam" id="PF21158">
    <property type="entry name" value="flgK_1st_1"/>
    <property type="match status" value="1"/>
</dbReference>
<evidence type="ECO:0000256" key="6">
    <source>
        <dbReference type="ARBA" id="ARBA00023143"/>
    </source>
</evidence>
<dbReference type="GO" id="GO:0044780">
    <property type="term" value="P:bacterial-type flagellum assembly"/>
    <property type="evidence" value="ECO:0007669"/>
    <property type="project" value="InterPro"/>
</dbReference>
<reference evidence="11 12" key="1">
    <citation type="journal article" date="2017" name="Int. J. Syst. Evol. Microbiol.">
        <title>Achromobacter aloeverae sp. nov., isolated from the root of Aloe vera (L.) Burm.f.</title>
        <authorList>
            <person name="Kuncharoen N."/>
            <person name="Muramatsu Y."/>
            <person name="Shibata C."/>
            <person name="Kamakura Y."/>
            <person name="Nakagawa Y."/>
            <person name="Tanasupawat S."/>
        </authorList>
    </citation>
    <scope>NUCLEOTIDE SEQUENCE [LARGE SCALE GENOMIC DNA]</scope>
    <source>
        <strain evidence="11 12">AVA-1</strain>
    </source>
</reference>
<evidence type="ECO:0000256" key="7">
    <source>
        <dbReference type="RuleBase" id="RU362065"/>
    </source>
</evidence>
<evidence type="ECO:0000259" key="10">
    <source>
        <dbReference type="Pfam" id="PF22638"/>
    </source>
</evidence>
<accession>A0A4Q1HP16</accession>
<dbReference type="InterPro" id="IPR053927">
    <property type="entry name" value="FlgK_helical"/>
</dbReference>
<protein>
    <recommendedName>
        <fullName evidence="4 7">Flagellar hook-associated protein 1</fullName>
        <shortName evidence="7">HAP1</shortName>
    </recommendedName>
</protein>
<dbReference type="InterPro" id="IPR049119">
    <property type="entry name" value="FlgK_D2-like"/>
</dbReference>
<dbReference type="OrthoDB" id="9802553at2"/>
<dbReference type="GO" id="GO:0009424">
    <property type="term" value="C:bacterial-type flagellum hook"/>
    <property type="evidence" value="ECO:0007669"/>
    <property type="project" value="UniProtKB-UniRule"/>
</dbReference>
<evidence type="ECO:0000256" key="2">
    <source>
        <dbReference type="ARBA" id="ARBA00004613"/>
    </source>
</evidence>
<dbReference type="AlphaFoldDB" id="A0A4Q1HP16"/>
<evidence type="ECO:0000256" key="3">
    <source>
        <dbReference type="ARBA" id="ARBA00009677"/>
    </source>
</evidence>
<dbReference type="Pfam" id="PF22638">
    <property type="entry name" value="FlgK_D1"/>
    <property type="match status" value="1"/>
</dbReference>
<feature type="domain" description="Flagellar hook-associated protein 1 D2-like" evidence="9">
    <location>
        <begin position="341"/>
        <end position="419"/>
    </location>
</feature>
<dbReference type="GO" id="GO:0005576">
    <property type="term" value="C:extracellular region"/>
    <property type="evidence" value="ECO:0007669"/>
    <property type="project" value="UniProtKB-SubCell"/>
</dbReference>
<organism evidence="11 12">
    <name type="scientific">Achromobacter aloeverae</name>
    <dbReference type="NCBI Taxonomy" id="1750518"/>
    <lineage>
        <taxon>Bacteria</taxon>
        <taxon>Pseudomonadati</taxon>
        <taxon>Pseudomonadota</taxon>
        <taxon>Betaproteobacteria</taxon>
        <taxon>Burkholderiales</taxon>
        <taxon>Alcaligenaceae</taxon>
        <taxon>Achromobacter</taxon>
    </lineage>
</organism>
<proteinExistence type="inferred from homology"/>
<comment type="caution">
    <text evidence="11">The sequence shown here is derived from an EMBL/GenBank/DDBJ whole genome shotgun (WGS) entry which is preliminary data.</text>
</comment>
<gene>
    <name evidence="7" type="primary">flgK</name>
    <name evidence="11" type="ORF">C7R54_02030</name>
</gene>
<sequence>MSLFSLGLSGLNAAQAGLTVTGHNIDNSGTDGYNRQKVMTSTAGATATGSGYYGRGVMVDTVQRQYSGFLYNQLVQAQSTGAATSSLLTQLTQVDNMLGDNTTGISPALNSFFTSLNAVASSPADAATRQDLIGKAQSLVSQINSAYADLQTQRTGLNTQITSSVDQVNSYLSQINNLNQQIVAAVSNGAGNAPNDLMDQRDSLVQQLGQVVGIRTSTATNGYSVDIALSSGQSLLSGTTVYQLKAVASAADPSRTVVAYTVPSGPGGATTTVEMKDSAITQGSLGGLLQFRSQSLDTLQNKLGQMAVGLATSFNALQAAGVDLNNNPGEDFFSLGTPKALANAKNTGSATMTADYTDASALTANDYTIAYSGGNYTVTRSDGVQVYTGDGTTPPMEFDGLSMNLSGTPADGDKWTLSPTRDAAGQLGVAITDPSKIAASDTTNPGSANGNNALLMAQLQTSKTLAGGTLSVTEAFSQIVNSVGQQTAAAKANDTAQQSVISQRQTDQQSVSGVNLNEEYVSLSMFQQQYQAAAKIIDVANTVFQALLGIQ</sequence>
<dbReference type="PANTHER" id="PTHR30033:SF1">
    <property type="entry name" value="FLAGELLAR HOOK-ASSOCIATED PROTEIN 1"/>
    <property type="match status" value="1"/>
</dbReference>
<dbReference type="EMBL" id="PYAL01000001">
    <property type="protein sequence ID" value="RXN92557.1"/>
    <property type="molecule type" value="Genomic_DNA"/>
</dbReference>
<dbReference type="NCBIfam" id="TIGR02492">
    <property type="entry name" value="flgK_ends"/>
    <property type="match status" value="1"/>
</dbReference>
<comment type="subcellular location">
    <subcellularLocation>
        <location evidence="1 7">Bacterial flagellum</location>
    </subcellularLocation>
    <subcellularLocation>
        <location evidence="2 7">Secreted</location>
    </subcellularLocation>
</comment>
<dbReference type="Proteomes" id="UP000290849">
    <property type="component" value="Unassembled WGS sequence"/>
</dbReference>
<evidence type="ECO:0000259" key="9">
    <source>
        <dbReference type="Pfam" id="PF21158"/>
    </source>
</evidence>
<keyword evidence="11" id="KW-0966">Cell projection</keyword>
<dbReference type="RefSeq" id="WP_129148521.1">
    <property type="nucleotide sequence ID" value="NZ_JBHSDO010000006.1"/>
</dbReference>
<evidence type="ECO:0000313" key="12">
    <source>
        <dbReference type="Proteomes" id="UP000290849"/>
    </source>
</evidence>
<evidence type="ECO:0000256" key="4">
    <source>
        <dbReference type="ARBA" id="ARBA00016244"/>
    </source>
</evidence>